<evidence type="ECO:0000313" key="16">
    <source>
        <dbReference type="Proteomes" id="UP001500220"/>
    </source>
</evidence>
<dbReference type="Pfam" id="PF02879">
    <property type="entry name" value="PGM_PMM_II"/>
    <property type="match status" value="1"/>
</dbReference>
<proteinExistence type="inferred from homology"/>
<accession>A0A917JR87</accession>
<dbReference type="GO" id="GO:0006166">
    <property type="term" value="P:purine ribonucleoside salvage"/>
    <property type="evidence" value="ECO:0007669"/>
    <property type="project" value="TreeGrafter"/>
</dbReference>
<evidence type="ECO:0000256" key="8">
    <source>
        <dbReference type="SAM" id="MobiDB-lite"/>
    </source>
</evidence>
<keyword evidence="16" id="KW-1185">Reference proteome</keyword>
<evidence type="ECO:0000313" key="13">
    <source>
        <dbReference type="EMBL" id="GAA0526259.1"/>
    </source>
</evidence>
<feature type="domain" description="Alpha-D-phosphohexomutase alpha/beta/alpha" evidence="10">
    <location>
        <begin position="75"/>
        <end position="210"/>
    </location>
</feature>
<evidence type="ECO:0000256" key="7">
    <source>
        <dbReference type="RuleBase" id="RU004326"/>
    </source>
</evidence>
<evidence type="ECO:0000259" key="9">
    <source>
        <dbReference type="Pfam" id="PF00408"/>
    </source>
</evidence>
<dbReference type="Pfam" id="PF00408">
    <property type="entry name" value="PGM_PMM_IV"/>
    <property type="match status" value="1"/>
</dbReference>
<feature type="domain" description="Alpha-D-phosphohexomutase alpha/beta/alpha" evidence="12">
    <location>
        <begin position="341"/>
        <end position="462"/>
    </location>
</feature>
<dbReference type="Pfam" id="PF02880">
    <property type="entry name" value="PGM_PMM_III"/>
    <property type="match status" value="1"/>
</dbReference>
<reference evidence="14 15" key="1">
    <citation type="journal article" date="2014" name="Int. J. Syst. Evol. Microbiol.">
        <title>Complete genome sequence of Corynebacterium casei LMG S-19264T (=DSM 44701T), isolated from a smear-ripened cheese.</title>
        <authorList>
            <consortium name="US DOE Joint Genome Institute (JGI-PGF)"/>
            <person name="Walter F."/>
            <person name="Albersmeier A."/>
            <person name="Kalinowski J."/>
            <person name="Ruckert C."/>
        </authorList>
    </citation>
    <scope>NUCLEOTIDE SEQUENCE [LARGE SCALE GENOMIC DNA]</scope>
    <source>
        <strain evidence="14 15">CGMCC 4.7206</strain>
    </source>
</reference>
<reference evidence="13 16" key="2">
    <citation type="journal article" date="2019" name="Int. J. Syst. Evol. Microbiol.">
        <title>The Global Catalogue of Microorganisms (GCM) 10K type strain sequencing project: providing services to taxonomists for standard genome sequencing and annotation.</title>
        <authorList>
            <consortium name="The Broad Institute Genomics Platform"/>
            <consortium name="The Broad Institute Genome Sequencing Center for Infectious Disease"/>
            <person name="Wu L."/>
            <person name="Ma J."/>
        </authorList>
    </citation>
    <scope>NUCLEOTIDE SEQUENCE [LARGE SCALE GENOMIC DNA]</scope>
    <source>
        <strain evidence="13 16">JCM 10664</strain>
    </source>
</reference>
<dbReference type="EMBL" id="BMMT01000003">
    <property type="protein sequence ID" value="GGI77653.1"/>
    <property type="molecule type" value="Genomic_DNA"/>
</dbReference>
<dbReference type="PROSITE" id="PS00710">
    <property type="entry name" value="PGM_PMM"/>
    <property type="match status" value="1"/>
</dbReference>
<feature type="domain" description="Alpha-D-phosphohexomutase alpha/beta/alpha" evidence="11">
    <location>
        <begin position="231"/>
        <end position="329"/>
    </location>
</feature>
<keyword evidence="6" id="KW-0413">Isomerase</keyword>
<feature type="compositionally biased region" description="Low complexity" evidence="8">
    <location>
        <begin position="16"/>
        <end position="26"/>
    </location>
</feature>
<dbReference type="GO" id="GO:0005975">
    <property type="term" value="P:carbohydrate metabolic process"/>
    <property type="evidence" value="ECO:0007669"/>
    <property type="project" value="InterPro"/>
</dbReference>
<evidence type="ECO:0000256" key="1">
    <source>
        <dbReference type="ARBA" id="ARBA00001946"/>
    </source>
</evidence>
<gene>
    <name evidence="13" type="ORF">GCM10009545_30740</name>
    <name evidence="14" type="ORF">GCM10011581_13450</name>
</gene>
<dbReference type="InterPro" id="IPR005845">
    <property type="entry name" value="A-D-PHexomutase_a/b/a-II"/>
</dbReference>
<keyword evidence="3" id="KW-0597">Phosphoprotein</keyword>
<protein>
    <submittedName>
        <fullName evidence="13">Phospho-sugar mutase</fullName>
    </submittedName>
    <submittedName>
        <fullName evidence="14">Phosphoglucomutase</fullName>
    </submittedName>
</protein>
<dbReference type="PANTHER" id="PTHR45745:SF1">
    <property type="entry name" value="PHOSPHOGLUCOMUTASE 2B-RELATED"/>
    <property type="match status" value="1"/>
</dbReference>
<dbReference type="InterPro" id="IPR016066">
    <property type="entry name" value="A-D-PHexomutase_CS"/>
</dbReference>
<dbReference type="GO" id="GO:0000287">
    <property type="term" value="F:magnesium ion binding"/>
    <property type="evidence" value="ECO:0007669"/>
    <property type="project" value="InterPro"/>
</dbReference>
<dbReference type="RefSeq" id="WP_188986398.1">
    <property type="nucleotide sequence ID" value="NZ_BAAAHC010000011.1"/>
</dbReference>
<evidence type="ECO:0000256" key="6">
    <source>
        <dbReference type="ARBA" id="ARBA00023235"/>
    </source>
</evidence>
<comment type="caution">
    <text evidence="14">The sequence shown here is derived from an EMBL/GenBank/DDBJ whole genome shotgun (WGS) entry which is preliminary data.</text>
</comment>
<dbReference type="Proteomes" id="UP001500220">
    <property type="component" value="Unassembled WGS sequence"/>
</dbReference>
<dbReference type="Gene3D" id="3.40.120.10">
    <property type="entry name" value="Alpha-D-Glucose-1,6-Bisphosphate, subunit A, domain 3"/>
    <property type="match status" value="3"/>
</dbReference>
<feature type="domain" description="Alpha-D-phosphohexomutase C-terminal" evidence="9">
    <location>
        <begin position="490"/>
        <end position="539"/>
    </location>
</feature>
<dbReference type="EMBL" id="BAAAHC010000011">
    <property type="protein sequence ID" value="GAA0526259.1"/>
    <property type="molecule type" value="Genomic_DNA"/>
</dbReference>
<evidence type="ECO:0000259" key="12">
    <source>
        <dbReference type="Pfam" id="PF02880"/>
    </source>
</evidence>
<dbReference type="Gene3D" id="3.30.310.50">
    <property type="entry name" value="Alpha-D-phosphohexomutase, C-terminal domain"/>
    <property type="match status" value="1"/>
</dbReference>
<reference evidence="13" key="4">
    <citation type="submission" date="2023-12" db="EMBL/GenBank/DDBJ databases">
        <authorList>
            <person name="Sun Q."/>
            <person name="Inoue M."/>
        </authorList>
    </citation>
    <scope>NUCLEOTIDE SEQUENCE</scope>
    <source>
        <strain evidence="13">JCM 10664</strain>
    </source>
</reference>
<evidence type="ECO:0000313" key="14">
    <source>
        <dbReference type="EMBL" id="GGI77653.1"/>
    </source>
</evidence>
<dbReference type="SUPFAM" id="SSF55957">
    <property type="entry name" value="Phosphoglucomutase, C-terminal domain"/>
    <property type="match status" value="1"/>
</dbReference>
<dbReference type="PANTHER" id="PTHR45745">
    <property type="entry name" value="PHOSPHOMANNOMUTASE 45A"/>
    <property type="match status" value="1"/>
</dbReference>
<keyword evidence="5 7" id="KW-0460">Magnesium</keyword>
<dbReference type="Proteomes" id="UP000597989">
    <property type="component" value="Unassembled WGS sequence"/>
</dbReference>
<sequence>MSSTSGRGTRRPDLQGARGRAVASAGRDVESAALRDAAQRWIDDDIDPRSKAELRRLVDIDAFDELADRMSGMPRFGTAGLRAPVRAGANGMNRAVVVRTTAGVASWLAERGFGGGIVVVGRDGRHGSEDFATDAAAVLAAAGFDVRLLPEPLPTPVVAHATRALRAVAGIQITASHNPPQDNGYKLYLRGGIQLVTPTDTEIEAAIAAAPAAKSVPREEKWTIHESALDDYLARVATLPRGTARGLRVAATALHGVGARPLLDALHRAGFDDVHLVASQAKPDPDFPTVRFPNPEEPGATDALLELAAEVDADLAIALDPDADRCALGVCEDGTWRTLRGDETGVLLAQHVLATLDRAATPDPLVATTIVSATMLRSIAADFGVRYAETLTGFKWLVRAGDGAGTGLVYAYEEALGHCVDPDHVRDKDGISAAVLACDLAATAKAAGRGLPELLDELSTRYGVHQTGQVSVRVTDLSVIPRTMQRLRAQPPTRLGGTTVDTRDLLPDTDGLLITGPGGLRVVIRPSGTEPKLKCYLQVVEPVGGLSLAAAKQRAADRLAELTESVSELVREG</sequence>
<evidence type="ECO:0000256" key="2">
    <source>
        <dbReference type="ARBA" id="ARBA00010231"/>
    </source>
</evidence>
<name>A0A917JR87_9PSEU</name>
<dbReference type="InterPro" id="IPR005846">
    <property type="entry name" value="A-D-PHexomutase_a/b/a-III"/>
</dbReference>
<dbReference type="InterPro" id="IPR005844">
    <property type="entry name" value="A-D-PHexomutase_a/b/a-I"/>
</dbReference>
<evidence type="ECO:0000259" key="10">
    <source>
        <dbReference type="Pfam" id="PF02878"/>
    </source>
</evidence>
<evidence type="ECO:0000259" key="11">
    <source>
        <dbReference type="Pfam" id="PF02879"/>
    </source>
</evidence>
<evidence type="ECO:0000256" key="4">
    <source>
        <dbReference type="ARBA" id="ARBA00022723"/>
    </source>
</evidence>
<comment type="cofactor">
    <cofactor evidence="1">
        <name>Mg(2+)</name>
        <dbReference type="ChEBI" id="CHEBI:18420"/>
    </cofactor>
</comment>
<dbReference type="InterPro" id="IPR005841">
    <property type="entry name" value="Alpha-D-phosphohexomutase_SF"/>
</dbReference>
<dbReference type="InterPro" id="IPR036900">
    <property type="entry name" value="A-D-PHexomutase_C_sf"/>
</dbReference>
<dbReference type="PRINTS" id="PR00509">
    <property type="entry name" value="PGMPMM"/>
</dbReference>
<organism evidence="14 15">
    <name type="scientific">Saccharopolyspora thermophila</name>
    <dbReference type="NCBI Taxonomy" id="89367"/>
    <lineage>
        <taxon>Bacteria</taxon>
        <taxon>Bacillati</taxon>
        <taxon>Actinomycetota</taxon>
        <taxon>Actinomycetes</taxon>
        <taxon>Pseudonocardiales</taxon>
        <taxon>Pseudonocardiaceae</taxon>
        <taxon>Saccharopolyspora</taxon>
    </lineage>
</organism>
<comment type="similarity">
    <text evidence="2 7">Belongs to the phosphohexose mutase family.</text>
</comment>
<reference evidence="14" key="3">
    <citation type="submission" date="2020-09" db="EMBL/GenBank/DDBJ databases">
        <authorList>
            <person name="Sun Q."/>
            <person name="Zhou Y."/>
        </authorList>
    </citation>
    <scope>NUCLEOTIDE SEQUENCE</scope>
    <source>
        <strain evidence="14">CGMCC 4.7206</strain>
    </source>
</reference>
<dbReference type="InterPro" id="IPR016055">
    <property type="entry name" value="A-D-PHexomutase_a/b/a-I/II/III"/>
</dbReference>
<evidence type="ECO:0000256" key="5">
    <source>
        <dbReference type="ARBA" id="ARBA00022842"/>
    </source>
</evidence>
<dbReference type="Pfam" id="PF02878">
    <property type="entry name" value="PGM_PMM_I"/>
    <property type="match status" value="1"/>
</dbReference>
<dbReference type="SUPFAM" id="SSF53738">
    <property type="entry name" value="Phosphoglucomutase, first 3 domains"/>
    <property type="match status" value="3"/>
</dbReference>
<keyword evidence="4 7" id="KW-0479">Metal-binding</keyword>
<evidence type="ECO:0000256" key="3">
    <source>
        <dbReference type="ARBA" id="ARBA00022553"/>
    </source>
</evidence>
<dbReference type="AlphaFoldDB" id="A0A917JR87"/>
<dbReference type="InterPro" id="IPR005843">
    <property type="entry name" value="A-D-PHexomutase_C"/>
</dbReference>
<feature type="region of interest" description="Disordered" evidence="8">
    <location>
        <begin position="1"/>
        <end position="28"/>
    </location>
</feature>
<dbReference type="GO" id="GO:0008973">
    <property type="term" value="F:phosphopentomutase activity"/>
    <property type="evidence" value="ECO:0007669"/>
    <property type="project" value="TreeGrafter"/>
</dbReference>
<dbReference type="CDD" id="cd05799">
    <property type="entry name" value="PGM2"/>
    <property type="match status" value="1"/>
</dbReference>
<evidence type="ECO:0000313" key="15">
    <source>
        <dbReference type="Proteomes" id="UP000597989"/>
    </source>
</evidence>